<accession>A0AAP0J2F4</accession>
<gene>
    <name evidence="1" type="ORF">Scep_014366</name>
</gene>
<name>A0AAP0J2F4_9MAGN</name>
<comment type="caution">
    <text evidence="1">The sequence shown here is derived from an EMBL/GenBank/DDBJ whole genome shotgun (WGS) entry which is preliminary data.</text>
</comment>
<reference evidence="1 2" key="1">
    <citation type="submission" date="2024-01" db="EMBL/GenBank/DDBJ databases">
        <title>Genome assemblies of Stephania.</title>
        <authorList>
            <person name="Yang L."/>
        </authorList>
    </citation>
    <scope>NUCLEOTIDE SEQUENCE [LARGE SCALE GENOMIC DNA]</scope>
    <source>
        <strain evidence="1">JXDWG</strain>
        <tissue evidence="1">Leaf</tissue>
    </source>
</reference>
<protein>
    <submittedName>
        <fullName evidence="1">Uncharacterized protein</fullName>
    </submittedName>
</protein>
<sequence length="54" mass="6376">MRHIYSLKVYQCCTLFLSFGFVPLGFPSKVFNEAINNIILQIKIDENIILFFLY</sequence>
<evidence type="ECO:0000313" key="1">
    <source>
        <dbReference type="EMBL" id="KAK9125520.1"/>
    </source>
</evidence>
<dbReference type="EMBL" id="JBBNAG010000006">
    <property type="protein sequence ID" value="KAK9125520.1"/>
    <property type="molecule type" value="Genomic_DNA"/>
</dbReference>
<organism evidence="1 2">
    <name type="scientific">Stephania cephalantha</name>
    <dbReference type="NCBI Taxonomy" id="152367"/>
    <lineage>
        <taxon>Eukaryota</taxon>
        <taxon>Viridiplantae</taxon>
        <taxon>Streptophyta</taxon>
        <taxon>Embryophyta</taxon>
        <taxon>Tracheophyta</taxon>
        <taxon>Spermatophyta</taxon>
        <taxon>Magnoliopsida</taxon>
        <taxon>Ranunculales</taxon>
        <taxon>Menispermaceae</taxon>
        <taxon>Menispermoideae</taxon>
        <taxon>Cissampelideae</taxon>
        <taxon>Stephania</taxon>
    </lineage>
</organism>
<evidence type="ECO:0000313" key="2">
    <source>
        <dbReference type="Proteomes" id="UP001419268"/>
    </source>
</evidence>
<proteinExistence type="predicted"/>
<dbReference type="Proteomes" id="UP001419268">
    <property type="component" value="Unassembled WGS sequence"/>
</dbReference>
<keyword evidence="2" id="KW-1185">Reference proteome</keyword>
<dbReference type="AlphaFoldDB" id="A0AAP0J2F4"/>